<gene>
    <name evidence="1" type="ORF">K2F26_19335</name>
</gene>
<dbReference type="InterPro" id="IPR007367">
    <property type="entry name" value="DUF433"/>
</dbReference>
<protein>
    <submittedName>
        <fullName evidence="1">DUF433 domain-containing protein</fullName>
    </submittedName>
</protein>
<keyword evidence="2" id="KW-1185">Reference proteome</keyword>
<dbReference type="RefSeq" id="WP_220609094.1">
    <property type="nucleotide sequence ID" value="NZ_CP080598.1"/>
</dbReference>
<reference evidence="1 2" key="1">
    <citation type="journal article" date="2022" name="J. Am. Chem. Soc.">
        <title>Biosynthesis of Guanitoxin Enables Global Environmental Detection in Freshwater Cyanobacteria.</title>
        <authorList>
            <person name="Lima S.T."/>
            <person name="Fallon T.R."/>
            <person name="Cordoza J.L."/>
            <person name="Chekan J.R."/>
            <person name="Delbaje E."/>
            <person name="Hopiavuori A.R."/>
            <person name="Alvarenga D.O."/>
            <person name="Wood S.M."/>
            <person name="Luhavaya H."/>
            <person name="Baumgartner J.T."/>
            <person name="Dorr F.A."/>
            <person name="Etchegaray A."/>
            <person name="Pinto E."/>
            <person name="McKinnie S.M.K."/>
            <person name="Fiore M.F."/>
            <person name="Moore B.S."/>
        </authorList>
    </citation>
    <scope>NUCLEOTIDE SEQUENCE [LARGE SCALE GENOMIC DNA]</scope>
    <source>
        <strain evidence="1 2">ITEP-024</strain>
    </source>
</reference>
<proteinExistence type="predicted"/>
<dbReference type="InterPro" id="IPR009057">
    <property type="entry name" value="Homeodomain-like_sf"/>
</dbReference>
<dbReference type="InterPro" id="IPR036388">
    <property type="entry name" value="WH-like_DNA-bd_sf"/>
</dbReference>
<dbReference type="Pfam" id="PF04255">
    <property type="entry name" value="DUF433"/>
    <property type="match status" value="1"/>
</dbReference>
<name>A0ABX8WX08_9CYAN</name>
<organism evidence="1 2">
    <name type="scientific">Sphaerospermopsis torques-reginae ITEP-024</name>
    <dbReference type="NCBI Taxonomy" id="984208"/>
    <lineage>
        <taxon>Bacteria</taxon>
        <taxon>Bacillati</taxon>
        <taxon>Cyanobacteriota</taxon>
        <taxon>Cyanophyceae</taxon>
        <taxon>Nostocales</taxon>
        <taxon>Aphanizomenonaceae</taxon>
        <taxon>Sphaerospermopsis</taxon>
        <taxon>Sphaerospermopsis torques-reginae</taxon>
    </lineage>
</organism>
<dbReference type="Gene3D" id="1.10.10.10">
    <property type="entry name" value="Winged helix-like DNA-binding domain superfamily/Winged helix DNA-binding domain"/>
    <property type="match status" value="1"/>
</dbReference>
<dbReference type="SUPFAM" id="SSF46689">
    <property type="entry name" value="Homeodomain-like"/>
    <property type="match status" value="1"/>
</dbReference>
<evidence type="ECO:0000313" key="2">
    <source>
        <dbReference type="Proteomes" id="UP000826540"/>
    </source>
</evidence>
<dbReference type="Proteomes" id="UP000826540">
    <property type="component" value="Chromosome"/>
</dbReference>
<evidence type="ECO:0000313" key="1">
    <source>
        <dbReference type="EMBL" id="QYX30983.1"/>
    </source>
</evidence>
<sequence>MKNLYGEVDPRYIPAYSISDAAKYLRIPAGTIRSWIAPISNGSQFSKQLIVTQDIKPKLLSFINLVEIHVLRAIRKHHQMQRDKVRIALDELEAQFQVSHPLAHEKFQSHGVDLFIEKYSSLINNASEYWRTYLKNAFNTHFQRIEFDKNGLAIKLFPFTYSQEEDNPRIVVIDPRIAFGRLVIADTGIPTTVLAERLKAGESIEDLAFDYKCDRLKIEEAIRCELPVVA</sequence>
<dbReference type="EMBL" id="CP080598">
    <property type="protein sequence ID" value="QYX30983.1"/>
    <property type="molecule type" value="Genomic_DNA"/>
</dbReference>
<accession>A0ABX8WX08</accession>